<dbReference type="Proteomes" id="UP000601710">
    <property type="component" value="Chromosome 24"/>
</dbReference>
<gene>
    <name evidence="3" type="ORF">CGC20_11690</name>
    <name evidence="2" type="ORF">LDHU3_24.0590</name>
</gene>
<dbReference type="EMBL" id="LR812644">
    <property type="protein sequence ID" value="CAC5430377.1"/>
    <property type="molecule type" value="Genomic_DNA"/>
</dbReference>
<reference evidence="3" key="2">
    <citation type="submission" date="2019-02" db="EMBL/GenBank/DDBJ databases">
        <title>FDA dAtabase for Regulatory Grade micrObial Sequences (FDA-ARGOS): Supporting development and validation of Infectious Disease Dx tests.</title>
        <authorList>
            <person name="Duncan R."/>
            <person name="Fisher C."/>
            <person name="Tallon L.J."/>
            <person name="Sadzewicz L."/>
            <person name="Sengamalay N."/>
            <person name="Ott S."/>
            <person name="Godinez A."/>
            <person name="Nagaraj S."/>
            <person name="Nadendla S."/>
            <person name="Sichtig H."/>
        </authorList>
    </citation>
    <scope>NUCLEOTIDE SEQUENCE</scope>
    <source>
        <strain evidence="3">FDAARGOS_360</strain>
    </source>
</reference>
<organism evidence="3 4">
    <name type="scientific">Leishmania donovani</name>
    <dbReference type="NCBI Taxonomy" id="5661"/>
    <lineage>
        <taxon>Eukaryota</taxon>
        <taxon>Discoba</taxon>
        <taxon>Euglenozoa</taxon>
        <taxon>Kinetoplastea</taxon>
        <taxon>Metakinetoplastina</taxon>
        <taxon>Trypanosomatida</taxon>
        <taxon>Trypanosomatidae</taxon>
        <taxon>Leishmaniinae</taxon>
        <taxon>Leishmania</taxon>
    </lineage>
</organism>
<name>A0A504XFG9_LEIDO</name>
<dbReference type="VEuPathDB" id="TriTrypDB:LDHU3_24.0590"/>
<dbReference type="AlphaFoldDB" id="A0A504XFG9"/>
<protein>
    <submittedName>
        <fullName evidence="2">Hypothetical_protein_conserved</fullName>
    </submittedName>
</protein>
<dbReference type="EMBL" id="RHLD01000021">
    <property type="protein sequence ID" value="TPP44860.1"/>
    <property type="molecule type" value="Genomic_DNA"/>
</dbReference>
<sequence length="421" mass="46343">MGGEGRHRLSPGDTRSRGQREADLFAHRQPSCGTGEHSVWCDLILVEAGFRPLEARNVVLVITRSKVLLRVVATGFALTIHLQDIVQVRHVVPARAVELHVEVPLAASPAEHNHPGPEKWCTVAKNRLYRVYPKECGRYSTSACAQLFQLITSLLPAHVQQASEESDLDDAVAWYERVDACSMLPYHLSEEVGLRDLDSISYSLPHLSSSASVARLAAFHAEARQHPPTRRQARSALSLGSSCRGFRAPSDFFDDADMAMAPHLRQIYVVPSPSFWRLPKASSPSTPSHLLSHERWTPPRLRHDVSAEAASQSASSSTSTMQRQHALRRTPESPGTFFATTAPASRHQLHQSEKRNQQSAHSSPAVGVGMSRREPSLTAGMRGLRPLTARAPPFLSYSSARFSWRGAQRPANLEYGPTTSG</sequence>
<reference evidence="2" key="3">
    <citation type="submission" date="2020-06" db="EMBL/GenBank/DDBJ databases">
        <authorList>
            <person name="Camacho E."/>
            <person name="Gonzalez-de la Fuente S."/>
            <person name="Rastrojo A."/>
            <person name="Peiro-Pastor R."/>
            <person name="Solana JC."/>
            <person name="Tabera L."/>
            <person name="Gamarro F."/>
            <person name="Carrasco-Ramiro F."/>
            <person name="Requena JM."/>
            <person name="Aguado B."/>
        </authorList>
    </citation>
    <scope>NUCLEOTIDE SEQUENCE</scope>
</reference>
<evidence type="ECO:0000313" key="4">
    <source>
        <dbReference type="Proteomes" id="UP000318821"/>
    </source>
</evidence>
<feature type="region of interest" description="Disordered" evidence="1">
    <location>
        <begin position="304"/>
        <end position="372"/>
    </location>
</feature>
<proteinExistence type="predicted"/>
<dbReference type="VEuPathDB" id="TriTrypDB:LdBPK_240480.1"/>
<evidence type="ECO:0000313" key="3">
    <source>
        <dbReference type="EMBL" id="TPP44860.1"/>
    </source>
</evidence>
<feature type="compositionally biased region" description="Low complexity" evidence="1">
    <location>
        <begin position="307"/>
        <end position="319"/>
    </location>
</feature>
<dbReference type="Proteomes" id="UP000318821">
    <property type="component" value="Unassembled WGS sequence"/>
</dbReference>
<evidence type="ECO:0000256" key="1">
    <source>
        <dbReference type="SAM" id="MobiDB-lite"/>
    </source>
</evidence>
<dbReference type="VEuPathDB" id="TriTrypDB:LdCL_240009600"/>
<evidence type="ECO:0000313" key="2">
    <source>
        <dbReference type="EMBL" id="CAC5430377.1"/>
    </source>
</evidence>
<accession>A0A504XFG9</accession>
<reference evidence="4" key="1">
    <citation type="submission" date="2019-02" db="EMBL/GenBank/DDBJ databases">
        <title>FDA dAtabase for Regulatory Grade micrObial Sequences (FDA-ARGOS): Supporting development and validation of Infectious Disease Dx tests.</title>
        <authorList>
            <person name="Duncan R."/>
            <person name="Fisher C."/>
            <person name="Tallon L."/>
            <person name="Sadzewicz L."/>
            <person name="Sengamalay N."/>
            <person name="Ott S."/>
            <person name="Godinez A."/>
            <person name="Nagaraj S."/>
            <person name="Vavikolanu K."/>
            <person name="Vyas G."/>
            <person name="Nadendla S."/>
            <person name="Aluvathingal J."/>
            <person name="Sichtig H."/>
        </authorList>
    </citation>
    <scope>NUCLEOTIDE SEQUENCE [LARGE SCALE GENOMIC DNA]</scope>
    <source>
        <strain evidence="4">FDAARGOS_360</strain>
    </source>
</reference>